<dbReference type="InterPro" id="IPR000257">
    <property type="entry name" value="Uroporphyrinogen_deCOase"/>
</dbReference>
<reference evidence="2" key="1">
    <citation type="journal article" date="2015" name="Nature">
        <title>Complex archaea that bridge the gap between prokaryotes and eukaryotes.</title>
        <authorList>
            <person name="Spang A."/>
            <person name="Saw J.H."/>
            <person name="Jorgensen S.L."/>
            <person name="Zaremba-Niedzwiedzka K."/>
            <person name="Martijn J."/>
            <person name="Lind A.E."/>
            <person name="van Eijk R."/>
            <person name="Schleper C."/>
            <person name="Guy L."/>
            <person name="Ettema T.J."/>
        </authorList>
    </citation>
    <scope>NUCLEOTIDE SEQUENCE</scope>
</reference>
<sequence length="388" mass="44714">MQKNTQSTTGQTSDLQRFLACMEYESSDRRPNHELGVWGQTRERWEQEAGESVKDFTWDWFAGEEDLGLDRREYIDVNYGFIPPIEYEVLEETDEYVFARIPTGAITKALKAGTSYGTRWCMDQYLEFPVKEPEDFAAVKSRLAASAPGRCPEHLDSRLAEWERRTCPLVLGRNCAANGFYWRAREFMGTENLSLAWYDQPKLMHEIMEFFADFIIETSRPILKRIQVDCFVLNEDMAMKGGPLLGPETFRTFIFPHLKRLIEFFRSHGTKYIAVDSDGDPTPLIPLLLDAGVDTIWPIERASEISPQRWRKQFGRSLRLSGGVDKRVLSRGKDAIRSHLRELIPLIEEGGFIPTVDHTVPPDVSWDAFRYYLDMKRALLSGDFEALA</sequence>
<name>A0A0F9VB32_9ZZZZ</name>
<proteinExistence type="predicted"/>
<feature type="domain" description="Uroporphyrinogen decarboxylase (URO-D)" evidence="1">
    <location>
        <begin position="189"/>
        <end position="374"/>
    </location>
</feature>
<dbReference type="Pfam" id="PF01208">
    <property type="entry name" value="URO-D"/>
    <property type="match status" value="1"/>
</dbReference>
<protein>
    <recommendedName>
        <fullName evidence="1">Uroporphyrinogen decarboxylase (URO-D) domain-containing protein</fullName>
    </recommendedName>
</protein>
<dbReference type="InterPro" id="IPR038071">
    <property type="entry name" value="UROD/MetE-like_sf"/>
</dbReference>
<accession>A0A0F9VB32</accession>
<evidence type="ECO:0000313" key="2">
    <source>
        <dbReference type="EMBL" id="KKN96972.1"/>
    </source>
</evidence>
<dbReference type="EMBL" id="LAZR01000061">
    <property type="protein sequence ID" value="KKN96972.1"/>
    <property type="molecule type" value="Genomic_DNA"/>
</dbReference>
<gene>
    <name evidence="2" type="ORF">LCGC14_0162220</name>
</gene>
<organism evidence="2">
    <name type="scientific">marine sediment metagenome</name>
    <dbReference type="NCBI Taxonomy" id="412755"/>
    <lineage>
        <taxon>unclassified sequences</taxon>
        <taxon>metagenomes</taxon>
        <taxon>ecological metagenomes</taxon>
    </lineage>
</organism>
<dbReference type="AlphaFoldDB" id="A0A0F9VB32"/>
<dbReference type="Gene3D" id="3.20.20.210">
    <property type="match status" value="1"/>
</dbReference>
<dbReference type="GO" id="GO:0006779">
    <property type="term" value="P:porphyrin-containing compound biosynthetic process"/>
    <property type="evidence" value="ECO:0007669"/>
    <property type="project" value="InterPro"/>
</dbReference>
<dbReference type="SUPFAM" id="SSF51726">
    <property type="entry name" value="UROD/MetE-like"/>
    <property type="match status" value="1"/>
</dbReference>
<comment type="caution">
    <text evidence="2">The sequence shown here is derived from an EMBL/GenBank/DDBJ whole genome shotgun (WGS) entry which is preliminary data.</text>
</comment>
<dbReference type="GO" id="GO:0004853">
    <property type="term" value="F:uroporphyrinogen decarboxylase activity"/>
    <property type="evidence" value="ECO:0007669"/>
    <property type="project" value="InterPro"/>
</dbReference>
<evidence type="ECO:0000259" key="1">
    <source>
        <dbReference type="Pfam" id="PF01208"/>
    </source>
</evidence>